<gene>
    <name evidence="1" type="ORF">DERP_013608</name>
</gene>
<keyword evidence="2" id="KW-1185">Reference proteome</keyword>
<dbReference type="Proteomes" id="UP000887458">
    <property type="component" value="Unassembled WGS sequence"/>
</dbReference>
<reference evidence="1 2" key="1">
    <citation type="journal article" date="2018" name="J. Allergy Clin. Immunol.">
        <title>High-quality assembly of Dermatophagoides pteronyssinus genome and transcriptome reveals a wide range of novel allergens.</title>
        <authorList>
            <person name="Liu X.Y."/>
            <person name="Yang K.Y."/>
            <person name="Wang M.Q."/>
            <person name="Kwok J.S."/>
            <person name="Zeng X."/>
            <person name="Yang Z."/>
            <person name="Xiao X.J."/>
            <person name="Lau C.P."/>
            <person name="Li Y."/>
            <person name="Huang Z.M."/>
            <person name="Ba J.G."/>
            <person name="Yim A.K."/>
            <person name="Ouyang C.Y."/>
            <person name="Ngai S.M."/>
            <person name="Chan T.F."/>
            <person name="Leung E.L."/>
            <person name="Liu L."/>
            <person name="Liu Z.G."/>
            <person name="Tsui S.K."/>
        </authorList>
    </citation>
    <scope>NUCLEOTIDE SEQUENCE [LARGE SCALE GENOMIC DNA]</scope>
    <source>
        <strain evidence="1">Derp</strain>
    </source>
</reference>
<dbReference type="EMBL" id="NJHN03000131">
    <property type="protein sequence ID" value="KAH9412367.1"/>
    <property type="molecule type" value="Genomic_DNA"/>
</dbReference>
<protein>
    <submittedName>
        <fullName evidence="1">Uncharacterized protein</fullName>
    </submittedName>
</protein>
<evidence type="ECO:0000313" key="1">
    <source>
        <dbReference type="EMBL" id="KAH9412367.1"/>
    </source>
</evidence>
<organism evidence="1 2">
    <name type="scientific">Dermatophagoides pteronyssinus</name>
    <name type="common">European house dust mite</name>
    <dbReference type="NCBI Taxonomy" id="6956"/>
    <lineage>
        <taxon>Eukaryota</taxon>
        <taxon>Metazoa</taxon>
        <taxon>Ecdysozoa</taxon>
        <taxon>Arthropoda</taxon>
        <taxon>Chelicerata</taxon>
        <taxon>Arachnida</taxon>
        <taxon>Acari</taxon>
        <taxon>Acariformes</taxon>
        <taxon>Sarcoptiformes</taxon>
        <taxon>Astigmata</taxon>
        <taxon>Psoroptidia</taxon>
        <taxon>Analgoidea</taxon>
        <taxon>Pyroglyphidae</taxon>
        <taxon>Dermatophagoidinae</taxon>
        <taxon>Dermatophagoides</taxon>
    </lineage>
</organism>
<evidence type="ECO:0000313" key="2">
    <source>
        <dbReference type="Proteomes" id="UP000887458"/>
    </source>
</evidence>
<reference evidence="1 2" key="2">
    <citation type="journal article" date="2022" name="Mol. Biol. Evol.">
        <title>Comparative Genomics Reveals Insights into the Divergent Evolution of Astigmatic Mites and Household Pest Adaptations.</title>
        <authorList>
            <person name="Xiong Q."/>
            <person name="Wan A.T."/>
            <person name="Liu X."/>
            <person name="Fung C.S."/>
            <person name="Xiao X."/>
            <person name="Malainual N."/>
            <person name="Hou J."/>
            <person name="Wang L."/>
            <person name="Wang M."/>
            <person name="Yang K.Y."/>
            <person name="Cui Y."/>
            <person name="Leung E.L."/>
            <person name="Nong W."/>
            <person name="Shin S.K."/>
            <person name="Au S.W."/>
            <person name="Jeong K.Y."/>
            <person name="Chew F.T."/>
            <person name="Hui J.H."/>
            <person name="Leung T.F."/>
            <person name="Tungtrongchitr A."/>
            <person name="Zhong N."/>
            <person name="Liu Z."/>
            <person name="Tsui S.K."/>
        </authorList>
    </citation>
    <scope>NUCLEOTIDE SEQUENCE [LARGE SCALE GENOMIC DNA]</scope>
    <source>
        <strain evidence="1">Derp</strain>
    </source>
</reference>
<sequence>MDIELFQVDAIDPKENYRRYAHVQTLNLRLHLITYLSLTKLSSLRTHRLSGSWNSDYFFLHSRISAFIINTFQGGGDNSSGSSCHDAFLISDKT</sequence>
<proteinExistence type="predicted"/>
<name>A0ABQ8IQ62_DERPT</name>
<accession>A0ABQ8IQ62</accession>
<comment type="caution">
    <text evidence="1">The sequence shown here is derived from an EMBL/GenBank/DDBJ whole genome shotgun (WGS) entry which is preliminary data.</text>
</comment>